<dbReference type="AlphaFoldDB" id="A0A6C0LUZ7"/>
<evidence type="ECO:0000313" key="1">
    <source>
        <dbReference type="EMBL" id="QHU34589.1"/>
    </source>
</evidence>
<reference evidence="1" key="1">
    <citation type="journal article" date="2020" name="Nature">
        <title>Giant virus diversity and host interactions through global metagenomics.</title>
        <authorList>
            <person name="Schulz F."/>
            <person name="Roux S."/>
            <person name="Paez-Espino D."/>
            <person name="Jungbluth S."/>
            <person name="Walsh D.A."/>
            <person name="Denef V.J."/>
            <person name="McMahon K.D."/>
            <person name="Konstantinidis K.T."/>
            <person name="Eloe-Fadrosh E.A."/>
            <person name="Kyrpides N.C."/>
            <person name="Woyke T."/>
        </authorList>
    </citation>
    <scope>NUCLEOTIDE SEQUENCE</scope>
    <source>
        <strain evidence="1">GVMAG-S-1016713-169</strain>
    </source>
</reference>
<protein>
    <recommendedName>
        <fullName evidence="2">CRAL-TRIO domain-containing protein</fullName>
    </recommendedName>
</protein>
<name>A0A6C0LUZ7_9ZZZZ</name>
<evidence type="ECO:0008006" key="2">
    <source>
        <dbReference type="Google" id="ProtNLM"/>
    </source>
</evidence>
<sequence>MLILTDKLWLDNHIIKVHSSTSEDWKKVESRILTTCVLEQIKSHLTEVKENGSKRMVLIIDLSKGCFPPWFEALRIAHYSHTNMKKLIVEALDFTIIYVTTPNQETWINRLLSLYSPARPVHIVHTKKEIKEIIMKNEKN</sequence>
<organism evidence="1">
    <name type="scientific">viral metagenome</name>
    <dbReference type="NCBI Taxonomy" id="1070528"/>
    <lineage>
        <taxon>unclassified sequences</taxon>
        <taxon>metagenomes</taxon>
        <taxon>organismal metagenomes</taxon>
    </lineage>
</organism>
<accession>A0A6C0LUZ7</accession>
<proteinExistence type="predicted"/>
<dbReference type="EMBL" id="MN740574">
    <property type="protein sequence ID" value="QHU34589.1"/>
    <property type="molecule type" value="Genomic_DNA"/>
</dbReference>